<dbReference type="FunFam" id="3.40.1350.10:FF:000007">
    <property type="entry name" value="tRNA-splicing endonuclease subunit Sen2"/>
    <property type="match status" value="1"/>
</dbReference>
<keyword evidence="3 4" id="KW-0456">Lyase</keyword>
<dbReference type="CDD" id="cd22363">
    <property type="entry name" value="tRNA-intron_lyase_C"/>
    <property type="match status" value="1"/>
</dbReference>
<dbReference type="GO" id="GO:0000379">
    <property type="term" value="P:tRNA-type intron splice site recognition and cleavage"/>
    <property type="evidence" value="ECO:0007669"/>
    <property type="project" value="TreeGrafter"/>
</dbReference>
<keyword evidence="9" id="KW-1185">Reference proteome</keyword>
<dbReference type="OrthoDB" id="10249562at2759"/>
<dbReference type="EMBL" id="JAACJK010000012">
    <property type="protein sequence ID" value="KAF5338645.1"/>
    <property type="molecule type" value="Genomic_DNA"/>
</dbReference>
<evidence type="ECO:0000313" key="8">
    <source>
        <dbReference type="EMBL" id="KAF5338645.1"/>
    </source>
</evidence>
<gene>
    <name evidence="8" type="ORF">D9611_012806</name>
</gene>
<dbReference type="PIRSF" id="PIRSF011789">
    <property type="entry name" value="tRNA_splic_SEN2"/>
    <property type="match status" value="1"/>
</dbReference>
<dbReference type="SUPFAM" id="SSF53032">
    <property type="entry name" value="tRNA-intron endonuclease catalytic domain-like"/>
    <property type="match status" value="1"/>
</dbReference>
<dbReference type="InterPro" id="IPR006677">
    <property type="entry name" value="tRNA_intron_Endonuc_cat-like"/>
</dbReference>
<feature type="active site" evidence="5">
    <location>
        <position position="298"/>
    </location>
</feature>
<dbReference type="PANTHER" id="PTHR21227:SF0">
    <property type="entry name" value="TRNA-SPLICING ENDONUCLEASE SUBUNIT SEN2"/>
    <property type="match status" value="1"/>
</dbReference>
<dbReference type="Pfam" id="PF01974">
    <property type="entry name" value="tRNA_int_endo"/>
    <property type="match status" value="1"/>
</dbReference>
<dbReference type="GO" id="GO:0005737">
    <property type="term" value="C:cytoplasm"/>
    <property type="evidence" value="ECO:0007669"/>
    <property type="project" value="TreeGrafter"/>
</dbReference>
<accession>A0A8H5CBE9</accession>
<evidence type="ECO:0000256" key="1">
    <source>
        <dbReference type="ARBA" id="ARBA00008078"/>
    </source>
</evidence>
<evidence type="ECO:0000259" key="7">
    <source>
        <dbReference type="Pfam" id="PF01974"/>
    </source>
</evidence>
<dbReference type="Proteomes" id="UP000541558">
    <property type="component" value="Unassembled WGS sequence"/>
</dbReference>
<feature type="domain" description="tRNA intron endonuclease catalytic" evidence="7">
    <location>
        <begin position="268"/>
        <end position="360"/>
    </location>
</feature>
<dbReference type="InterPro" id="IPR006676">
    <property type="entry name" value="tRNA_splic"/>
</dbReference>
<evidence type="ECO:0000256" key="5">
    <source>
        <dbReference type="PIRSR" id="PIRSR011789-1"/>
    </source>
</evidence>
<feature type="active site" evidence="5">
    <location>
        <position position="353"/>
    </location>
</feature>
<evidence type="ECO:0000256" key="3">
    <source>
        <dbReference type="ARBA" id="ARBA00023239"/>
    </source>
</evidence>
<evidence type="ECO:0000313" key="9">
    <source>
        <dbReference type="Proteomes" id="UP000541558"/>
    </source>
</evidence>
<dbReference type="AlphaFoldDB" id="A0A8H5CBE9"/>
<evidence type="ECO:0000256" key="6">
    <source>
        <dbReference type="SAM" id="MobiDB-lite"/>
    </source>
</evidence>
<sequence length="399" mass="45215">MSLITPSSKAKRSFGGKGGGRRFENNKIYGNPLPLLFVDPPSTRLNSVLGLLGLSLTRVENPHCEGIFDPITRSVWITNMDHCMTLWRRGFFGKGDLSRSEPSWLARQMNLRKSAGKQLTSEEVTARRRAERKQFKLDRAAAIAAVAEEAEQIFEKEGKVTVPALSGPAIPSAATWKPSQPIRPETPITPAEVDITDNLDEEPLENIEHMQLTLQEAFFLLWNLDCLTVLHPDTLEPMSLKDLWIAFQRAHLPIEIEAPQPLRFDNPFLINYAVYHHYRSLGWVVKGGIKFCVDYLLYKRGPVFSHAEFAMAVLPVYEDPEDQEDAPSNLQNATPFAWSWLSTINRVNSQVQKTLVLVYVTIPSRKRVSASVLESPACFTQYSVREVILRRFIPARMRD</sequence>
<comment type="caution">
    <text evidence="8">The sequence shown here is derived from an EMBL/GenBank/DDBJ whole genome shotgun (WGS) entry which is preliminary data.</text>
</comment>
<dbReference type="GO" id="GO:0003676">
    <property type="term" value="F:nucleic acid binding"/>
    <property type="evidence" value="ECO:0007669"/>
    <property type="project" value="InterPro"/>
</dbReference>
<dbReference type="InterPro" id="IPR036167">
    <property type="entry name" value="tRNA_intron_Endo_cat-like_sf"/>
</dbReference>
<organism evidence="8 9">
    <name type="scientific">Ephemerocybe angulata</name>
    <dbReference type="NCBI Taxonomy" id="980116"/>
    <lineage>
        <taxon>Eukaryota</taxon>
        <taxon>Fungi</taxon>
        <taxon>Dikarya</taxon>
        <taxon>Basidiomycota</taxon>
        <taxon>Agaricomycotina</taxon>
        <taxon>Agaricomycetes</taxon>
        <taxon>Agaricomycetidae</taxon>
        <taxon>Agaricales</taxon>
        <taxon>Agaricineae</taxon>
        <taxon>Psathyrellaceae</taxon>
        <taxon>Ephemerocybe</taxon>
    </lineage>
</organism>
<proteinExistence type="inferred from homology"/>
<dbReference type="GO" id="GO:0000214">
    <property type="term" value="C:tRNA-intron endonuclease complex"/>
    <property type="evidence" value="ECO:0007669"/>
    <property type="project" value="UniProtKB-UniRule"/>
</dbReference>
<feature type="active site" evidence="5">
    <location>
        <position position="306"/>
    </location>
</feature>
<dbReference type="Gene3D" id="3.40.1350.10">
    <property type="match status" value="1"/>
</dbReference>
<dbReference type="GO" id="GO:0000213">
    <property type="term" value="F:tRNA-intron lyase activity"/>
    <property type="evidence" value="ECO:0007669"/>
    <property type="project" value="UniProtKB-UniRule"/>
</dbReference>
<dbReference type="PANTHER" id="PTHR21227">
    <property type="entry name" value="TRNA-SPLICING ENDONUCLEASE SUBUNIT SEN2"/>
    <property type="match status" value="1"/>
</dbReference>
<protein>
    <recommendedName>
        <fullName evidence="4">tRNA-splicing endonuclease subunit Sen2</fullName>
        <ecNumber evidence="4">4.6.1.16</ecNumber>
    </recommendedName>
</protein>
<comment type="function">
    <text evidence="4">Constitutes one of the two catalytic subunit of the tRNA-splicing endonuclease complex, a complex responsible for identification and cleavage of the splice sites in pre-tRNA. It cleaves pre-tRNA at the 5'- and 3'-splice sites to release the intron. The products are an intron and two tRNA half-molecules bearing 2',3'-cyclic phosphate and 5'-OH termini. There are no conserved sequences at the splice sites, but the intron is invariably located at the same site in the gene, placing the splice sites an invariant distance from the constant structural features of the tRNA body.</text>
</comment>
<feature type="region of interest" description="Disordered" evidence="6">
    <location>
        <begin position="1"/>
        <end position="21"/>
    </location>
</feature>
<reference evidence="8 9" key="1">
    <citation type="journal article" date="2020" name="ISME J.">
        <title>Uncovering the hidden diversity of litter-decomposition mechanisms in mushroom-forming fungi.</title>
        <authorList>
            <person name="Floudas D."/>
            <person name="Bentzer J."/>
            <person name="Ahren D."/>
            <person name="Johansson T."/>
            <person name="Persson P."/>
            <person name="Tunlid A."/>
        </authorList>
    </citation>
    <scope>NUCLEOTIDE SEQUENCE [LARGE SCALE GENOMIC DNA]</scope>
    <source>
        <strain evidence="8 9">CBS 175.51</strain>
    </source>
</reference>
<dbReference type="InterPro" id="IPR011856">
    <property type="entry name" value="tRNA_endonuc-like_dom_sf"/>
</dbReference>
<evidence type="ECO:0000256" key="4">
    <source>
        <dbReference type="PIRNR" id="PIRNR011789"/>
    </source>
</evidence>
<keyword evidence="2 4" id="KW-0819">tRNA processing</keyword>
<evidence type="ECO:0000256" key="2">
    <source>
        <dbReference type="ARBA" id="ARBA00022694"/>
    </source>
</evidence>
<dbReference type="InterPro" id="IPR016589">
    <property type="entry name" value="tRNA_splic_SEN2"/>
</dbReference>
<name>A0A8H5CBE9_9AGAR</name>
<dbReference type="EC" id="4.6.1.16" evidence="4"/>
<comment type="similarity">
    <text evidence="1 4">Belongs to the tRNA-intron endonuclease family.</text>
</comment>